<dbReference type="InterPro" id="IPR017853">
    <property type="entry name" value="GH"/>
</dbReference>
<evidence type="ECO:0000256" key="1">
    <source>
        <dbReference type="ARBA" id="ARBA00022729"/>
    </source>
</evidence>
<dbReference type="InterPro" id="IPR013783">
    <property type="entry name" value="Ig-like_fold"/>
</dbReference>
<dbReference type="InterPro" id="IPR036116">
    <property type="entry name" value="FN3_sf"/>
</dbReference>
<dbReference type="SUPFAM" id="SSF49265">
    <property type="entry name" value="Fibronectin type III"/>
    <property type="match status" value="2"/>
</dbReference>
<protein>
    <submittedName>
        <fullName evidence="5">N-acetylmuramoyl-L-alanine amidase</fullName>
    </submittedName>
</protein>
<feature type="region of interest" description="Disordered" evidence="2">
    <location>
        <begin position="941"/>
        <end position="962"/>
    </location>
</feature>
<dbReference type="InterPro" id="IPR033803">
    <property type="entry name" value="CBD-like_Golvesin-Xly"/>
</dbReference>
<dbReference type="CDD" id="cd14488">
    <property type="entry name" value="CBM6-CBM35-CBM36_like_2"/>
    <property type="match status" value="1"/>
</dbReference>
<feature type="domain" description="Fibronectin type-III" evidence="4">
    <location>
        <begin position="863"/>
        <end position="953"/>
    </location>
</feature>
<evidence type="ECO:0000256" key="2">
    <source>
        <dbReference type="SAM" id="MobiDB-lite"/>
    </source>
</evidence>
<organism evidence="5 6">
    <name type="scientific">Sumerlaea chitinivorans</name>
    <dbReference type="NCBI Taxonomy" id="2250252"/>
    <lineage>
        <taxon>Bacteria</taxon>
        <taxon>Candidatus Sumerlaeota</taxon>
        <taxon>Candidatus Sumerlaeia</taxon>
        <taxon>Candidatus Sumerlaeales</taxon>
        <taxon>Candidatus Sumerlaeaceae</taxon>
        <taxon>Candidatus Sumerlaea</taxon>
    </lineage>
</organism>
<dbReference type="Gene3D" id="2.60.40.10">
    <property type="entry name" value="Immunoglobulins"/>
    <property type="match status" value="3"/>
</dbReference>
<dbReference type="Pfam" id="PF00041">
    <property type="entry name" value="fn3"/>
    <property type="match status" value="2"/>
</dbReference>
<feature type="domain" description="Fibronectin type-III" evidence="4">
    <location>
        <begin position="957"/>
        <end position="1047"/>
    </location>
</feature>
<dbReference type="SUPFAM" id="SSF51445">
    <property type="entry name" value="(Trans)glycosidases"/>
    <property type="match status" value="1"/>
</dbReference>
<dbReference type="KEGG" id="schv:BRCON_2011"/>
<dbReference type="PROSITE" id="PS50853">
    <property type="entry name" value="FN3"/>
    <property type="match status" value="3"/>
</dbReference>
<dbReference type="EMBL" id="CP030759">
    <property type="protein sequence ID" value="AXA36788.1"/>
    <property type="molecule type" value="Genomic_DNA"/>
</dbReference>
<gene>
    <name evidence="5" type="ORF">BRCON_2011</name>
</gene>
<feature type="signal peptide" evidence="3">
    <location>
        <begin position="1"/>
        <end position="23"/>
    </location>
</feature>
<dbReference type="PANTHER" id="PTHR43405:SF1">
    <property type="entry name" value="GLYCOSYL HYDROLASE DIGH"/>
    <property type="match status" value="1"/>
</dbReference>
<dbReference type="Proteomes" id="UP000262583">
    <property type="component" value="Chromosome"/>
</dbReference>
<dbReference type="InterPro" id="IPR052177">
    <property type="entry name" value="Divisome_Glycosyl_Hydrolase"/>
</dbReference>
<evidence type="ECO:0000259" key="4">
    <source>
        <dbReference type="PROSITE" id="PS50853"/>
    </source>
</evidence>
<name>A0A2Z4Y7G5_SUMC1</name>
<sequence>MRRATYLWNAALGLCALAASAFAANPLVTVLEDFESGTTRNATPVDQYNSSAGGASNTAVANVLESGSRRLQLTDADGTYNGVYILFSGAIPQAGYYLITADVKVDNASAPIGTFGMAVAVGGPSTAKISDVNAGYVMNLTGTGDAVLGYQTIGAALNVPNSGTFPKDLIIYFSTDPSGNSYNAPAADGNFNGTHRGAANTWPAGSSNAVYIDNIKRIGPGNFREERHLWISIGDGFTNLSTLENLLVAAKNNNFNCVDILARYRANAYYVPNRYNTTYPNPEPFAPGASASNDPIQYAIDRGRELGLKIFASFSCFAVTDGSDTYPSYLPSGSVMWYYNGGSPRAMTKADVGGEGLWADVSRADVRNYTKNVILDFVANYDVDGIILDRVRYPNYYFSYNPQGLTEMGISGTPSPTDATFRTARRNAVATFIQDVYDSATALKPWLIIGAAPIAYSDSLVDTYNSVMQFWPAWTSRKTSQRAVSFGVLDLFQPQFYRLPSTTPAGPAANTTLMNKAQFGDVAAYSLDNGLMPGALSVVSPIFYHPSSGDVSVSNCNAQNITDARALAMGGVGIFPATPTLADISYIRDPNASSAGVDVLGSAAPHTDYLFKKDYDNVKPNAVSNFTASPQSDGRVILSWTPPSPAADGETADQYLIYRSTTTPVKEYRSNLVTFAKIPGSATSYTVPTGWAGTYYYRIVPVDDYNNRGPAREVGPITVTGEPTPPADIIVDNPSATFAGTWYTGTSATDKYGSDYRYAYAGTGSATATFAATIPVTGTWTVSEWHCAGTNRATNARHTINYAGGSTVVTVNQTVNGGKWNALGQYNFNAGTQYSVVIDDIFSGSVVIADAIKWSYVIQPPAAPSGLTATAVSQSQINLTWTDNSSNERNFIVARATTSGGPYTDIATLGVNVTSYSDTGLSPNTTYYYVVRASNSAGASANSSQASATTLPNPPAAPSGLSATAVSSSQINLTWTDNSTNESNFVVARSTTSGGPYTDIATLPANTTSYSNTGLSANTTYYYVVRATNAGGSSANSNQASATTPVPDIIVDNPSATFSGTWTTASSATDKYGADYRYATSGSGATATYNANVPIAGNYRVSVWYSQGTNRANNAPYTVNFSGGSLTYSVNQQTNGGTWVTLGTHYFAAGGGQVVIGTAGANPSVVIADAVRFTYLNSNAPVTVTYDAVATEDGYVLESSETSNVGGTINSSNTTFAVGDNSQRLQFKGILSFDTSPIPDDATIQKVTLKLTQYSINGGDPWASLGTLSVDLAVPSFGAATTLATEDFAAAATVTNVATVSKPSGNNVTVSSALSSAGVLRVSKTGKTQLRLQFALDDDNDSANDYVNFYSGNYSTNTAYRPKLEIEYTR</sequence>
<dbReference type="InterPro" id="IPR003790">
    <property type="entry name" value="GHL10"/>
</dbReference>
<dbReference type="SMART" id="SM00060">
    <property type="entry name" value="FN3"/>
    <property type="match status" value="3"/>
</dbReference>
<dbReference type="NCBIfam" id="NF033679">
    <property type="entry name" value="DNRLRE_dom"/>
    <property type="match status" value="1"/>
</dbReference>
<accession>A0A2Z4Y7G5</accession>
<dbReference type="InterPro" id="IPR003961">
    <property type="entry name" value="FN3_dom"/>
</dbReference>
<proteinExistence type="predicted"/>
<dbReference type="Pfam" id="PF25275">
    <property type="entry name" value="Golvesin_C"/>
    <property type="match status" value="2"/>
</dbReference>
<feature type="domain" description="Fibronectin type-III" evidence="4">
    <location>
        <begin position="622"/>
        <end position="723"/>
    </location>
</feature>
<evidence type="ECO:0000313" key="6">
    <source>
        <dbReference type="Proteomes" id="UP000262583"/>
    </source>
</evidence>
<dbReference type="Gene3D" id="3.20.20.80">
    <property type="entry name" value="Glycosidases"/>
    <property type="match status" value="1"/>
</dbReference>
<keyword evidence="1 3" id="KW-0732">Signal</keyword>
<evidence type="ECO:0000313" key="5">
    <source>
        <dbReference type="EMBL" id="AXA36788.1"/>
    </source>
</evidence>
<dbReference type="CDD" id="cd00063">
    <property type="entry name" value="FN3"/>
    <property type="match status" value="3"/>
</dbReference>
<dbReference type="Gene3D" id="2.60.120.260">
    <property type="entry name" value="Galactose-binding domain-like"/>
    <property type="match status" value="2"/>
</dbReference>
<dbReference type="PANTHER" id="PTHR43405">
    <property type="entry name" value="GLYCOSYL HYDROLASE DIGH"/>
    <property type="match status" value="1"/>
</dbReference>
<dbReference type="Pfam" id="PF02638">
    <property type="entry name" value="GHL10"/>
    <property type="match status" value="1"/>
</dbReference>
<feature type="chain" id="PRO_5016354461" evidence="3">
    <location>
        <begin position="24"/>
        <end position="1370"/>
    </location>
</feature>
<evidence type="ECO:0000256" key="3">
    <source>
        <dbReference type="SAM" id="SignalP"/>
    </source>
</evidence>
<reference evidence="5 6" key="1">
    <citation type="submission" date="2018-05" db="EMBL/GenBank/DDBJ databases">
        <title>A metagenomic window into the 2 km-deep terrestrial subsurface aquifer revealed taxonomically and functionally diverse microbial community comprising novel uncultured bacterial lineages.</title>
        <authorList>
            <person name="Kadnikov V.V."/>
            <person name="Mardanov A.V."/>
            <person name="Beletsky A.V."/>
            <person name="Banks D."/>
            <person name="Pimenov N.V."/>
            <person name="Frank Y.A."/>
            <person name="Karnachuk O.V."/>
            <person name="Ravin N.V."/>
        </authorList>
    </citation>
    <scope>NUCLEOTIDE SEQUENCE [LARGE SCALE GENOMIC DNA]</scope>
    <source>
        <strain evidence="5">BY</strain>
    </source>
</reference>